<dbReference type="Pfam" id="PF13576">
    <property type="entry name" value="Pentapeptide_3"/>
    <property type="match status" value="2"/>
</dbReference>
<proteinExistence type="predicted"/>
<dbReference type="RefSeq" id="WP_273937184.1">
    <property type="nucleotide sequence ID" value="NZ_CP097263.1"/>
</dbReference>
<accession>A0ABV6N3H9</accession>
<name>A0ABV6N3H9_9PSEU</name>
<protein>
    <submittedName>
        <fullName evidence="2">Pentapeptide repeat-containing protein</fullName>
    </submittedName>
</protein>
<evidence type="ECO:0000313" key="2">
    <source>
        <dbReference type="EMBL" id="MFC0546944.1"/>
    </source>
</evidence>
<dbReference type="Gene3D" id="2.160.20.80">
    <property type="entry name" value="E3 ubiquitin-protein ligase SopA"/>
    <property type="match status" value="1"/>
</dbReference>
<sequence length="411" mass="46260">MRRDLVPVSIGVALLIAIAITGGLWLELDNFEHLTDAEHASERFDAVKIGLTVAGGLGAMFALWLGVRRQRAAERDSEDRYAAQVATERDATERRITELYGRAVEQLGSDKAAVRLGGLYALERLGADHRHLRQTVVNVICAYLRMRYELPEAEGFSKSEWRAIQDNFDQEHHVRQAAQRILYDHVRASMHILNLDREPNPKYWDWLELDLSGATLIDFNLHNARLKTVNFDRAVFKGRSTELRGAWIANEATFEKAQFLAPVYLYGVQFRGYTTFGGARFADVAIFEGATFGLNARFDMATFEKDVSFAEITVTLVAGFEGAIFAGASLFRNATFEGPPKFYAAKFRDMPDFSDARISMLFPGEIYLPGGWALEAATTSVEGEEKRIIRFVRSKEVAEEIQSTESPERQP</sequence>
<organism evidence="2 3">
    <name type="scientific">Kutzneria chonburiensis</name>
    <dbReference type="NCBI Taxonomy" id="1483604"/>
    <lineage>
        <taxon>Bacteria</taxon>
        <taxon>Bacillati</taxon>
        <taxon>Actinomycetota</taxon>
        <taxon>Actinomycetes</taxon>
        <taxon>Pseudonocardiales</taxon>
        <taxon>Pseudonocardiaceae</taxon>
        <taxon>Kutzneria</taxon>
    </lineage>
</organism>
<gene>
    <name evidence="2" type="ORF">ACFFH7_35920</name>
</gene>
<comment type="caution">
    <text evidence="2">The sequence shown here is derived from an EMBL/GenBank/DDBJ whole genome shotgun (WGS) entry which is preliminary data.</text>
</comment>
<feature type="transmembrane region" description="Helical" evidence="1">
    <location>
        <begin position="46"/>
        <end position="67"/>
    </location>
</feature>
<keyword evidence="1" id="KW-0812">Transmembrane</keyword>
<dbReference type="Proteomes" id="UP001589810">
    <property type="component" value="Unassembled WGS sequence"/>
</dbReference>
<keyword evidence="1" id="KW-0472">Membrane</keyword>
<keyword evidence="1" id="KW-1133">Transmembrane helix</keyword>
<dbReference type="EMBL" id="JBHLUD010000013">
    <property type="protein sequence ID" value="MFC0546944.1"/>
    <property type="molecule type" value="Genomic_DNA"/>
</dbReference>
<dbReference type="InterPro" id="IPR001646">
    <property type="entry name" value="5peptide_repeat"/>
</dbReference>
<feature type="transmembrane region" description="Helical" evidence="1">
    <location>
        <begin position="5"/>
        <end position="26"/>
    </location>
</feature>
<dbReference type="SUPFAM" id="SSF141571">
    <property type="entry name" value="Pentapeptide repeat-like"/>
    <property type="match status" value="1"/>
</dbReference>
<keyword evidence="3" id="KW-1185">Reference proteome</keyword>
<evidence type="ECO:0000256" key="1">
    <source>
        <dbReference type="SAM" id="Phobius"/>
    </source>
</evidence>
<reference evidence="2 3" key="1">
    <citation type="submission" date="2024-09" db="EMBL/GenBank/DDBJ databases">
        <authorList>
            <person name="Sun Q."/>
            <person name="Mori K."/>
        </authorList>
    </citation>
    <scope>NUCLEOTIDE SEQUENCE [LARGE SCALE GENOMIC DNA]</scope>
    <source>
        <strain evidence="2 3">TBRC 1432</strain>
    </source>
</reference>
<evidence type="ECO:0000313" key="3">
    <source>
        <dbReference type="Proteomes" id="UP001589810"/>
    </source>
</evidence>